<keyword evidence="5" id="KW-0552">Olfaction</keyword>
<accession>A0A8J6LD26</accession>
<dbReference type="InterPro" id="IPR004117">
    <property type="entry name" value="7tm6_olfct_rcpt"/>
</dbReference>
<feature type="transmembrane region" description="Helical" evidence="12">
    <location>
        <begin position="601"/>
        <end position="622"/>
    </location>
</feature>
<dbReference type="GO" id="GO:0005549">
    <property type="term" value="F:odorant binding"/>
    <property type="evidence" value="ECO:0007669"/>
    <property type="project" value="InterPro"/>
</dbReference>
<dbReference type="PANTHER" id="PTHR12377:SF0">
    <property type="entry name" value="CYTOSOLIC IRON-SULFUR ASSEMBLY COMPONENT 2B"/>
    <property type="match status" value="1"/>
</dbReference>
<keyword evidence="6" id="KW-0159">Chromosome partition</keyword>
<evidence type="ECO:0000259" key="13">
    <source>
        <dbReference type="Pfam" id="PF01883"/>
    </source>
</evidence>
<dbReference type="GO" id="GO:0016020">
    <property type="term" value="C:membrane"/>
    <property type="evidence" value="ECO:0007669"/>
    <property type="project" value="UniProtKB-SubCell"/>
</dbReference>
<keyword evidence="7 12" id="KW-1133">Transmembrane helix</keyword>
<dbReference type="Pfam" id="PF10639">
    <property type="entry name" value="TMEM234"/>
    <property type="match status" value="1"/>
</dbReference>
<proteinExistence type="inferred from homology"/>
<dbReference type="SUPFAM" id="SSF103481">
    <property type="entry name" value="Multidrug resistance efflux transporter EmrE"/>
    <property type="match status" value="1"/>
</dbReference>
<keyword evidence="10" id="KW-0807">Transducer</keyword>
<evidence type="ECO:0000313" key="15">
    <source>
        <dbReference type="EMBL" id="KAH0817929.1"/>
    </source>
</evidence>
<dbReference type="Proteomes" id="UP000719412">
    <property type="component" value="Unassembled WGS sequence"/>
</dbReference>
<feature type="transmembrane region" description="Helical" evidence="12">
    <location>
        <begin position="707"/>
        <end position="726"/>
    </location>
</feature>
<dbReference type="InterPro" id="IPR002744">
    <property type="entry name" value="MIP18-like"/>
</dbReference>
<evidence type="ECO:0000313" key="16">
    <source>
        <dbReference type="Proteomes" id="UP000719412"/>
    </source>
</evidence>
<keyword evidence="4 12" id="KW-0812">Transmembrane</keyword>
<evidence type="ECO:0000256" key="3">
    <source>
        <dbReference type="ARBA" id="ARBA00022606"/>
    </source>
</evidence>
<feature type="region of interest" description="Disordered" evidence="11">
    <location>
        <begin position="57"/>
        <end position="80"/>
    </location>
</feature>
<feature type="region of interest" description="Disordered" evidence="11">
    <location>
        <begin position="142"/>
        <end position="163"/>
    </location>
</feature>
<dbReference type="Gene3D" id="1.10.3730.20">
    <property type="match status" value="1"/>
</dbReference>
<reference evidence="15" key="1">
    <citation type="journal article" date="2020" name="J Insects Food Feed">
        <title>The yellow mealworm (Tenebrio molitor) genome: a resource for the emerging insects as food and feed industry.</title>
        <authorList>
            <person name="Eriksson T."/>
            <person name="Andere A."/>
            <person name="Kelstrup H."/>
            <person name="Emery V."/>
            <person name="Picard C."/>
        </authorList>
    </citation>
    <scope>NUCLEOTIDE SEQUENCE</scope>
    <source>
        <strain evidence="15">Stoneville</strain>
        <tissue evidence="15">Whole head</tissue>
    </source>
</reference>
<comment type="similarity">
    <text evidence="2">Belongs to the MIP18 family.</text>
</comment>
<keyword evidence="3" id="KW-0716">Sensory transduction</keyword>
<evidence type="ECO:0000259" key="14">
    <source>
        <dbReference type="Pfam" id="PF07929"/>
    </source>
</evidence>
<dbReference type="GO" id="GO:0007165">
    <property type="term" value="P:signal transduction"/>
    <property type="evidence" value="ECO:0007669"/>
    <property type="project" value="UniProtKB-KW"/>
</dbReference>
<feature type="domain" description="MIP18 family-like" evidence="13">
    <location>
        <begin position="262"/>
        <end position="338"/>
    </location>
</feature>
<feature type="transmembrane region" description="Helical" evidence="12">
    <location>
        <begin position="428"/>
        <end position="445"/>
    </location>
</feature>
<gene>
    <name evidence="15" type="ORF">GEV33_004864</name>
</gene>
<keyword evidence="9" id="KW-0675">Receptor</keyword>
<dbReference type="AlphaFoldDB" id="A0A8J6LD26"/>
<feature type="transmembrane region" description="Helical" evidence="12">
    <location>
        <begin position="755"/>
        <end position="778"/>
    </location>
</feature>
<dbReference type="InterPro" id="IPR039796">
    <property type="entry name" value="MIP18"/>
</dbReference>
<dbReference type="GO" id="GO:0007059">
    <property type="term" value="P:chromosome segregation"/>
    <property type="evidence" value="ECO:0007669"/>
    <property type="project" value="UniProtKB-KW"/>
</dbReference>
<keyword evidence="16" id="KW-1185">Reference proteome</keyword>
<evidence type="ECO:0000256" key="10">
    <source>
        <dbReference type="ARBA" id="ARBA00023224"/>
    </source>
</evidence>
<evidence type="ECO:0000256" key="2">
    <source>
        <dbReference type="ARBA" id="ARBA00010381"/>
    </source>
</evidence>
<dbReference type="Gene3D" id="3.30.300.130">
    <property type="entry name" value="Fe-S cluster assembly (FSCA)"/>
    <property type="match status" value="1"/>
</dbReference>
<keyword evidence="8 12" id="KW-0472">Membrane</keyword>
<protein>
    <recommendedName>
        <fullName evidence="17">MIP18 family-like domain-containing protein</fullName>
    </recommendedName>
</protein>
<evidence type="ECO:0000256" key="6">
    <source>
        <dbReference type="ARBA" id="ARBA00022829"/>
    </source>
</evidence>
<dbReference type="GO" id="GO:0051604">
    <property type="term" value="P:protein maturation"/>
    <property type="evidence" value="ECO:0007669"/>
    <property type="project" value="InterPro"/>
</dbReference>
<evidence type="ECO:0000256" key="12">
    <source>
        <dbReference type="SAM" id="Phobius"/>
    </source>
</evidence>
<feature type="transmembrane region" description="Helical" evidence="12">
    <location>
        <begin position="451"/>
        <end position="473"/>
    </location>
</feature>
<name>A0A8J6LD26_TENMO</name>
<dbReference type="Pfam" id="PF02949">
    <property type="entry name" value="7tm_6"/>
    <property type="match status" value="1"/>
</dbReference>
<dbReference type="Pfam" id="PF07929">
    <property type="entry name" value="PRiA4_ORF3"/>
    <property type="match status" value="1"/>
</dbReference>
<dbReference type="EMBL" id="JABDTM020018592">
    <property type="protein sequence ID" value="KAH0817929.1"/>
    <property type="molecule type" value="Genomic_DNA"/>
</dbReference>
<dbReference type="InterPro" id="IPR012912">
    <property type="entry name" value="Plasmid_pRiA4b_Orf3-like"/>
</dbReference>
<dbReference type="FunFam" id="3.30.300.130:FF:000005">
    <property type="entry name" value="Mitotic spindle-associated mmxd complex subunit"/>
    <property type="match status" value="1"/>
</dbReference>
<feature type="transmembrane region" description="Helical" evidence="12">
    <location>
        <begin position="873"/>
        <end position="898"/>
    </location>
</feature>
<dbReference type="GO" id="GO:0004984">
    <property type="term" value="F:olfactory receptor activity"/>
    <property type="evidence" value="ECO:0007669"/>
    <property type="project" value="InterPro"/>
</dbReference>
<evidence type="ECO:0000256" key="5">
    <source>
        <dbReference type="ARBA" id="ARBA00022725"/>
    </source>
</evidence>
<feature type="domain" description="Plasmid pRiA4b Orf3-like" evidence="14">
    <location>
        <begin position="974"/>
        <end position="1028"/>
    </location>
</feature>
<dbReference type="SUPFAM" id="SSF117916">
    <property type="entry name" value="Fe-S cluster assembly (FSCA) domain-like"/>
    <property type="match status" value="1"/>
</dbReference>
<evidence type="ECO:0000256" key="4">
    <source>
        <dbReference type="ARBA" id="ARBA00022692"/>
    </source>
</evidence>
<dbReference type="Pfam" id="PF01883">
    <property type="entry name" value="FeS_assembly_P"/>
    <property type="match status" value="1"/>
</dbReference>
<evidence type="ECO:0000256" key="1">
    <source>
        <dbReference type="ARBA" id="ARBA00004141"/>
    </source>
</evidence>
<evidence type="ECO:0000256" key="7">
    <source>
        <dbReference type="ARBA" id="ARBA00022989"/>
    </source>
</evidence>
<evidence type="ECO:0000256" key="8">
    <source>
        <dbReference type="ARBA" id="ARBA00023136"/>
    </source>
</evidence>
<evidence type="ECO:0008006" key="17">
    <source>
        <dbReference type="Google" id="ProtNLM"/>
    </source>
</evidence>
<dbReference type="InterPro" id="IPR037185">
    <property type="entry name" value="EmrE-like"/>
</dbReference>
<comment type="subcellular location">
    <subcellularLocation>
        <location evidence="1">Membrane</location>
        <topology evidence="1">Multi-pass membrane protein</topology>
    </subcellularLocation>
</comment>
<evidence type="ECO:0000256" key="9">
    <source>
        <dbReference type="ARBA" id="ARBA00023170"/>
    </source>
</evidence>
<comment type="caution">
    <text evidence="15">The sequence shown here is derived from an EMBL/GenBank/DDBJ whole genome shotgun (WGS) entry which is preliminary data.</text>
</comment>
<reference evidence="15" key="2">
    <citation type="submission" date="2021-08" db="EMBL/GenBank/DDBJ databases">
        <authorList>
            <person name="Eriksson T."/>
        </authorList>
    </citation>
    <scope>NUCLEOTIDE SEQUENCE</scope>
    <source>
        <strain evidence="15">Stoneville</strain>
        <tissue evidence="15">Whole head</tissue>
    </source>
</reference>
<dbReference type="InterPro" id="IPR018908">
    <property type="entry name" value="TMEM234"/>
</dbReference>
<dbReference type="GO" id="GO:0097361">
    <property type="term" value="C:cytosolic [4Fe-4S] assembly targeting complex"/>
    <property type="evidence" value="ECO:0007669"/>
    <property type="project" value="TreeGrafter"/>
</dbReference>
<dbReference type="InterPro" id="IPR034904">
    <property type="entry name" value="FSCA_dom_sf"/>
</dbReference>
<sequence>MERVRNSENSKSTTDRINITTGYRIYKYPALFREAACPRDSARPVRCTAARRHPRYAPAGREAPPAVDVRQNRTTPSRRYRTGADVTDSLLTNCSINRLDLNKFYDCVIARFKYSIISVYQSKNINMLYAIRHIKSTRWHRKTPKTPIYDGSRTGSEGIAAQRPGGSNLTRHFSLHVRCECGQTGSDGVFRSFSALFAETHCSKDKQILPKSLSKFMQADIQQCKLDQLENQNPNVYNKTGERLVTTEEEDDNVVDEFDSREVFDLIRDITDPEHPLTLEELHVVQESLIQVDNDNNDIQVNFTPTIPHCSMATLIGLSIRVKLLRCLPARFKVKVEVTKGTHNAENAVNKQLADKERVAAALENTHLIKVINQCIASRLCLIGVAMLWGGTNPLIKRNSKDITKIKADSWFKQFLLEIKYLLTNTKYLVPMALNQSGSVIYFLTLQSADLSLSVPVANSLTFVFTAISGWILGEQLPKRNTILGVILILAGTTLCCYDNYLNKNEVQFVSSICGFFLQLAKTKDAQEMDGDWLSTRKQTESGEIKDGGHTKGPVWGCRRSFRGTPRYRKTLSHVVLNQVIPDDPLQFIYKITMGLIRIKLVRIASLFTFLLHVFISVVFTYEVLTSFDPDLVTTYGPMVFIFGSVNPTPDETSFRKLPFQGVMGIAVIFYIEHTIKVLLGQTLGQLWDFSITSELYARMKNEAKKFLLVVNVNNFMMATMVFFNFPMAGQNRNIYYAKHFFEKVAPSCSTYLTYLYYATFPLLGYMMLINPTLMLYITAHLKYQVYHLNELLTNIGSEYEGVEDYDLMRNETYQKKVSQQLKICVQRHRVLKYWEKKFNDTIYMPLIILMGLSIMAFISLFFGIIVKRQDTYLLRVGSTMVFASISTFFPIASGQYLTNASSKMLMNAGNCRWTSWNVSNRRTLLIFMTNAQKPFIIGTAFFLCEFPFIISGVKFISSICGFFLQLAKMKEAQEMNAGRRARSPEDCEGPRGFARLMEARAHPTHVEYKDLMTDWLEDHCPGFDPNLTSNNLVFEKMLCVQKLHCK</sequence>
<feature type="transmembrane region" description="Helical" evidence="12">
    <location>
        <begin position="843"/>
        <end position="867"/>
    </location>
</feature>
<organism evidence="15 16">
    <name type="scientific">Tenebrio molitor</name>
    <name type="common">Yellow mealworm beetle</name>
    <dbReference type="NCBI Taxonomy" id="7067"/>
    <lineage>
        <taxon>Eukaryota</taxon>
        <taxon>Metazoa</taxon>
        <taxon>Ecdysozoa</taxon>
        <taxon>Arthropoda</taxon>
        <taxon>Hexapoda</taxon>
        <taxon>Insecta</taxon>
        <taxon>Pterygota</taxon>
        <taxon>Neoptera</taxon>
        <taxon>Endopterygota</taxon>
        <taxon>Coleoptera</taxon>
        <taxon>Polyphaga</taxon>
        <taxon>Cucujiformia</taxon>
        <taxon>Tenebrionidae</taxon>
        <taxon>Tenebrio</taxon>
    </lineage>
</organism>
<evidence type="ECO:0000256" key="11">
    <source>
        <dbReference type="SAM" id="MobiDB-lite"/>
    </source>
</evidence>
<dbReference type="PANTHER" id="PTHR12377">
    <property type="entry name" value="CYTOSOLIC IRON-SULFUR ASSEMBLY COMPONENT 2B-RELATED"/>
    <property type="match status" value="1"/>
</dbReference>
<dbReference type="Gene3D" id="6.10.250.1280">
    <property type="match status" value="1"/>
</dbReference>